<dbReference type="PANTHER" id="PTHR43156">
    <property type="entry name" value="STAGE II SPORULATION PROTEIN E-RELATED"/>
    <property type="match status" value="1"/>
</dbReference>
<dbReference type="Gene3D" id="3.30.450.40">
    <property type="match status" value="1"/>
</dbReference>
<feature type="transmembrane region" description="Helical" evidence="2">
    <location>
        <begin position="46"/>
        <end position="65"/>
    </location>
</feature>
<dbReference type="RefSeq" id="WP_225699134.1">
    <property type="nucleotide sequence ID" value="NZ_JAIXNE010000005.1"/>
</dbReference>
<feature type="transmembrane region" description="Helical" evidence="2">
    <location>
        <begin position="249"/>
        <end position="273"/>
    </location>
</feature>
<dbReference type="Proteomes" id="UP001139409">
    <property type="component" value="Unassembled WGS sequence"/>
</dbReference>
<evidence type="ECO:0000313" key="5">
    <source>
        <dbReference type="Proteomes" id="UP001139409"/>
    </source>
</evidence>
<dbReference type="SUPFAM" id="SSF55781">
    <property type="entry name" value="GAF domain-like"/>
    <property type="match status" value="1"/>
</dbReference>
<name>A0A9X1HVS8_9BACT</name>
<dbReference type="InterPro" id="IPR001932">
    <property type="entry name" value="PPM-type_phosphatase-like_dom"/>
</dbReference>
<feature type="transmembrane region" description="Helical" evidence="2">
    <location>
        <begin position="77"/>
        <end position="99"/>
    </location>
</feature>
<dbReference type="SMART" id="SM00331">
    <property type="entry name" value="PP2C_SIG"/>
    <property type="match status" value="1"/>
</dbReference>
<dbReference type="Gene3D" id="3.60.40.10">
    <property type="entry name" value="PPM-type phosphatase domain"/>
    <property type="match status" value="1"/>
</dbReference>
<feature type="transmembrane region" description="Helical" evidence="2">
    <location>
        <begin position="7"/>
        <end position="26"/>
    </location>
</feature>
<feature type="transmembrane region" description="Helical" evidence="2">
    <location>
        <begin position="179"/>
        <end position="198"/>
    </location>
</feature>
<feature type="domain" description="PPM-type phosphatase" evidence="3">
    <location>
        <begin position="464"/>
        <end position="685"/>
    </location>
</feature>
<protein>
    <submittedName>
        <fullName evidence="4">SpoIIE family protein phosphatase</fullName>
    </submittedName>
</protein>
<feature type="transmembrane region" description="Helical" evidence="2">
    <location>
        <begin position="210"/>
        <end position="229"/>
    </location>
</feature>
<dbReference type="InterPro" id="IPR052016">
    <property type="entry name" value="Bact_Sigma-Reg"/>
</dbReference>
<organism evidence="4 5">
    <name type="scientific">Fulvivirga sedimenti</name>
    <dbReference type="NCBI Taxonomy" id="2879465"/>
    <lineage>
        <taxon>Bacteria</taxon>
        <taxon>Pseudomonadati</taxon>
        <taxon>Bacteroidota</taxon>
        <taxon>Cytophagia</taxon>
        <taxon>Cytophagales</taxon>
        <taxon>Fulvivirgaceae</taxon>
        <taxon>Fulvivirga</taxon>
    </lineage>
</organism>
<dbReference type="PANTHER" id="PTHR43156:SF2">
    <property type="entry name" value="STAGE II SPORULATION PROTEIN E"/>
    <property type="match status" value="1"/>
</dbReference>
<dbReference type="InterPro" id="IPR036457">
    <property type="entry name" value="PPM-type-like_dom_sf"/>
</dbReference>
<evidence type="ECO:0000256" key="2">
    <source>
        <dbReference type="SAM" id="Phobius"/>
    </source>
</evidence>
<evidence type="ECO:0000256" key="1">
    <source>
        <dbReference type="ARBA" id="ARBA00022801"/>
    </source>
</evidence>
<proteinExistence type="predicted"/>
<keyword evidence="2" id="KW-1133">Transmembrane helix</keyword>
<feature type="transmembrane region" description="Helical" evidence="2">
    <location>
        <begin position="111"/>
        <end position="135"/>
    </location>
</feature>
<feature type="transmembrane region" description="Helical" evidence="2">
    <location>
        <begin position="147"/>
        <end position="167"/>
    </location>
</feature>
<dbReference type="InterPro" id="IPR029016">
    <property type="entry name" value="GAF-like_dom_sf"/>
</dbReference>
<keyword evidence="2" id="KW-0812">Transmembrane</keyword>
<reference evidence="4" key="1">
    <citation type="submission" date="2021-09" db="EMBL/GenBank/DDBJ databases">
        <title>Fulvivirga sp. isolated from coastal sediment.</title>
        <authorList>
            <person name="Yu H."/>
        </authorList>
    </citation>
    <scope>NUCLEOTIDE SEQUENCE</scope>
    <source>
        <strain evidence="4">1062</strain>
    </source>
</reference>
<accession>A0A9X1HVS8</accession>
<evidence type="ECO:0000259" key="3">
    <source>
        <dbReference type="SMART" id="SM00331"/>
    </source>
</evidence>
<keyword evidence="5" id="KW-1185">Reference proteome</keyword>
<evidence type="ECO:0000313" key="4">
    <source>
        <dbReference type="EMBL" id="MCA6078280.1"/>
    </source>
</evidence>
<dbReference type="GO" id="GO:0016791">
    <property type="term" value="F:phosphatase activity"/>
    <property type="evidence" value="ECO:0007669"/>
    <property type="project" value="TreeGrafter"/>
</dbReference>
<dbReference type="Pfam" id="PF07228">
    <property type="entry name" value="SpoIIE"/>
    <property type="match status" value="1"/>
</dbReference>
<comment type="caution">
    <text evidence="4">The sequence shown here is derived from an EMBL/GenBank/DDBJ whole genome shotgun (WGS) entry which is preliminary data.</text>
</comment>
<dbReference type="AlphaFoldDB" id="A0A9X1HVS8"/>
<keyword evidence="1" id="KW-0378">Hydrolase</keyword>
<sequence>MRISSRTVTRFTTIVAIISWLALVFTSETILFSRMNNIQPEVSVDLPAILLSVYILSLFIFYKFKIEKAESINFVDLLWKVFVTGLIITIVSLAFELLLKVLGQSSLAQNVLFLNFIYLANLGLVSAYLVSTFIVWKRLIIYQKSKFLLRSWQIFEYAFLISLVYMALPFDYLDQVDQYYGGALVLLGIFLSANMKWVAYLNFRQKWKSILLILLAMFYLFYFTFVLYSSTVELNNLTEGEFLDVRENVFITAILAFIFIYALFSLLVILFNLPTSSVFEQKLEEVVNFQRLSQSIQTEQSEDRVYEILLESVVSTVFADASWIEIHPKNGEEDTYYMYQISRAEIDVIKNYVSKNNIKGLFDSGTDKSRNLGLIKGTRFRSILTQPILVKNEQLGTLVVLKDVSDGFNKEMAKIVGTFTNQAGISIENFRLLSEALKNERYKEELKIAQRVQQSLLPKELEHDDDYDIMSFTEAADEVGGDYYDTYQISEGRIALIISDVSGKGTSAAFHMSQMKGIFQSLAQLDLSPSDFLIRANDALGRCLDKNSFITTSFFVIDSTQKKVEFTRAGHCPTLYYNHQEGKAHYFKNKGLGLGIIRNNEYRNYIHTNYFHYQSGDVMLLYTDGITEAKNRKGEEFGYDRLKEILERNPGRDVKEILDTLIEELYAFTGSKTIDDDYTMICVKFK</sequence>
<keyword evidence="2" id="KW-0472">Membrane</keyword>
<gene>
    <name evidence="4" type="ORF">LDX50_25635</name>
</gene>
<dbReference type="SUPFAM" id="SSF81606">
    <property type="entry name" value="PP2C-like"/>
    <property type="match status" value="1"/>
</dbReference>
<dbReference type="EMBL" id="JAIXNE010000005">
    <property type="protein sequence ID" value="MCA6078280.1"/>
    <property type="molecule type" value="Genomic_DNA"/>
</dbReference>